<dbReference type="GeneTree" id="ENSGT01150000286943"/>
<reference evidence="1" key="2">
    <citation type="submission" date="2025-08" db="UniProtKB">
        <authorList>
            <consortium name="Ensembl"/>
        </authorList>
    </citation>
    <scope>IDENTIFICATION</scope>
</reference>
<protein>
    <submittedName>
        <fullName evidence="1">Uncharacterized protein</fullName>
    </submittedName>
</protein>
<keyword evidence="2" id="KW-1185">Reference proteome</keyword>
<dbReference type="Ensembl" id="ENSCJAT00000141973.1">
    <property type="protein sequence ID" value="ENSCJAP00000093197.1"/>
    <property type="gene ID" value="ENSCJAG00000072179.1"/>
</dbReference>
<dbReference type="OMA" id="ILIICYY"/>
<accession>A0A8I4A651</accession>
<dbReference type="Proteomes" id="UP000008225">
    <property type="component" value="Chromosome 6"/>
</dbReference>
<evidence type="ECO:0000313" key="1">
    <source>
        <dbReference type="Ensembl" id="ENSCJAP00000093197.1"/>
    </source>
</evidence>
<dbReference type="AlphaFoldDB" id="A0A8I4A651"/>
<organism evidence="1 2">
    <name type="scientific">Callithrix jacchus</name>
    <name type="common">White-tufted-ear marmoset</name>
    <name type="synonym">Simia Jacchus</name>
    <dbReference type="NCBI Taxonomy" id="9483"/>
    <lineage>
        <taxon>Eukaryota</taxon>
        <taxon>Metazoa</taxon>
        <taxon>Chordata</taxon>
        <taxon>Craniata</taxon>
        <taxon>Vertebrata</taxon>
        <taxon>Euteleostomi</taxon>
        <taxon>Mammalia</taxon>
        <taxon>Eutheria</taxon>
        <taxon>Euarchontoglires</taxon>
        <taxon>Primates</taxon>
        <taxon>Haplorrhini</taxon>
        <taxon>Platyrrhini</taxon>
        <taxon>Cebidae</taxon>
        <taxon>Callitrichinae</taxon>
        <taxon>Callithrix</taxon>
        <taxon>Callithrix</taxon>
    </lineage>
</organism>
<proteinExistence type="predicted"/>
<reference evidence="1" key="3">
    <citation type="submission" date="2025-09" db="UniProtKB">
        <authorList>
            <consortium name="Ensembl"/>
        </authorList>
    </citation>
    <scope>IDENTIFICATION</scope>
</reference>
<dbReference type="PANTHER" id="PTHR12138">
    <property type="entry name" value="PRIMATE-EXPANDED PROTEIN FAMILY"/>
    <property type="match status" value="1"/>
</dbReference>
<name>A0A8I4A651_CALJA</name>
<sequence length="94" mass="10581">PTSAKLHSPNFNCVSIYYIKTLNIYFFFLRWSLTLLPRLQCSGKILAHHYLHLSSPSDSPASASGVAETTGMCHHTQLIVVFLVETRFHYVGQA</sequence>
<dbReference type="PANTHER" id="PTHR12138:SF162">
    <property type="entry name" value="CHROMOSOME UNDETERMINED SCAFFOLD_275, WHOLE GENOME SHOTGUN SEQUENCE"/>
    <property type="match status" value="1"/>
</dbReference>
<reference evidence="1 2" key="1">
    <citation type="submission" date="2009-03" db="EMBL/GenBank/DDBJ databases">
        <authorList>
            <person name="Warren W."/>
            <person name="Ye L."/>
            <person name="Minx P."/>
            <person name="Worley K."/>
            <person name="Gibbs R."/>
            <person name="Wilson R.K."/>
        </authorList>
    </citation>
    <scope>NUCLEOTIDE SEQUENCE [LARGE SCALE GENOMIC DNA]</scope>
</reference>
<evidence type="ECO:0000313" key="2">
    <source>
        <dbReference type="Proteomes" id="UP000008225"/>
    </source>
</evidence>